<dbReference type="AlphaFoldDB" id="A0A1F5F4L8"/>
<comment type="caution">
    <text evidence="1">The sequence shown here is derived from an EMBL/GenBank/DDBJ whole genome shotgun (WGS) entry which is preliminary data.</text>
</comment>
<accession>A0A1F5F4L8</accession>
<protein>
    <submittedName>
        <fullName evidence="1">Uncharacterized protein</fullName>
    </submittedName>
</protein>
<gene>
    <name evidence="1" type="ORF">A2Y64_00970</name>
</gene>
<dbReference type="STRING" id="1817816.A2Y64_00970"/>
<evidence type="ECO:0000313" key="2">
    <source>
        <dbReference type="Proteomes" id="UP000177187"/>
    </source>
</evidence>
<dbReference type="EMBL" id="MFAF01000100">
    <property type="protein sequence ID" value="OGD74573.1"/>
    <property type="molecule type" value="Genomic_DNA"/>
</dbReference>
<organism evidence="1 2">
    <name type="scientific">Candidatus Coatesbacteria bacterium RBG_13_66_14</name>
    <dbReference type="NCBI Taxonomy" id="1817816"/>
    <lineage>
        <taxon>Bacteria</taxon>
        <taxon>Candidatus Coatesiibacteriota</taxon>
    </lineage>
</organism>
<evidence type="ECO:0000313" key="1">
    <source>
        <dbReference type="EMBL" id="OGD74573.1"/>
    </source>
</evidence>
<name>A0A1F5F4L8_9BACT</name>
<proteinExistence type="predicted"/>
<reference evidence="1 2" key="1">
    <citation type="journal article" date="2016" name="Nat. Commun.">
        <title>Thousands of microbial genomes shed light on interconnected biogeochemical processes in an aquifer system.</title>
        <authorList>
            <person name="Anantharaman K."/>
            <person name="Brown C.T."/>
            <person name="Hug L.A."/>
            <person name="Sharon I."/>
            <person name="Castelle C.J."/>
            <person name="Probst A.J."/>
            <person name="Thomas B.C."/>
            <person name="Singh A."/>
            <person name="Wilkins M.J."/>
            <person name="Karaoz U."/>
            <person name="Brodie E.L."/>
            <person name="Williams K.H."/>
            <person name="Hubbard S.S."/>
            <person name="Banfield J.F."/>
        </authorList>
    </citation>
    <scope>NUCLEOTIDE SEQUENCE [LARGE SCALE GENOMIC DNA]</scope>
</reference>
<dbReference type="Proteomes" id="UP000177187">
    <property type="component" value="Unassembled WGS sequence"/>
</dbReference>
<sequence length="81" mass="8038">MGGGAAATTAGAIGGLVSEYLAAGLVMNYELKDAEGRTILSGSYTGNAEDADLEAYNRVVAAATNDCLDKLATDLAAALAP</sequence>